<dbReference type="Proteomes" id="UP000001292">
    <property type="component" value="Unassembled WGS sequence"/>
</dbReference>
<gene>
    <name evidence="2" type="primary">Dsec\GM17709</name>
    <name evidence="2" type="ORF">Dsec_GM17709</name>
</gene>
<sequence length="97" mass="10620">WSTNVSQLSRGDNQNKPLVAGPPQHICLDGCREEIPIRHLAEPTSHLSGRSMRTTTVPLSAFTHISSSCRRPQECPVWSGATGREGLIVNNATRMIT</sequence>
<dbReference type="EMBL" id="CH689515">
    <property type="protein sequence ID" value="EDW45321.1"/>
    <property type="molecule type" value="Genomic_DNA"/>
</dbReference>
<protein>
    <submittedName>
        <fullName evidence="2">GM17709</fullName>
    </submittedName>
</protein>
<dbReference type="HOGENOM" id="CLU_2352548_0_0_1"/>
<feature type="region of interest" description="Disordered" evidence="1">
    <location>
        <begin position="1"/>
        <end position="21"/>
    </location>
</feature>
<reference evidence="2 3" key="1">
    <citation type="journal article" date="2007" name="Nature">
        <title>Evolution of genes and genomes on the Drosophila phylogeny.</title>
        <authorList>
            <consortium name="Drosophila 12 Genomes Consortium"/>
            <person name="Clark A.G."/>
            <person name="Eisen M.B."/>
            <person name="Smith D.R."/>
            <person name="Bergman C.M."/>
            <person name="Oliver B."/>
            <person name="Markow T.A."/>
            <person name="Kaufman T.C."/>
            <person name="Kellis M."/>
            <person name="Gelbart W."/>
            <person name="Iyer V.N."/>
            <person name="Pollard D.A."/>
            <person name="Sackton T.B."/>
            <person name="Larracuente A.M."/>
            <person name="Singh N.D."/>
            <person name="Abad J.P."/>
            <person name="Abt D.N."/>
            <person name="Adryan B."/>
            <person name="Aguade M."/>
            <person name="Akashi H."/>
            <person name="Anderson W.W."/>
            <person name="Aquadro C.F."/>
            <person name="Ardell D.H."/>
            <person name="Arguello R."/>
            <person name="Artieri C.G."/>
            <person name="Barbash D.A."/>
            <person name="Barker D."/>
            <person name="Barsanti P."/>
            <person name="Batterham P."/>
            <person name="Batzoglou S."/>
            <person name="Begun D."/>
            <person name="Bhutkar A."/>
            <person name="Blanco E."/>
            <person name="Bosak S.A."/>
            <person name="Bradley R.K."/>
            <person name="Brand A.D."/>
            <person name="Brent M.R."/>
            <person name="Brooks A.N."/>
            <person name="Brown R.H."/>
            <person name="Butlin R.K."/>
            <person name="Caggese C."/>
            <person name="Calvi B.R."/>
            <person name="Bernardo de Carvalho A."/>
            <person name="Caspi A."/>
            <person name="Castrezana S."/>
            <person name="Celniker S.E."/>
            <person name="Chang J.L."/>
            <person name="Chapple C."/>
            <person name="Chatterji S."/>
            <person name="Chinwalla A."/>
            <person name="Civetta A."/>
            <person name="Clifton S.W."/>
            <person name="Comeron J.M."/>
            <person name="Costello J.C."/>
            <person name="Coyne J.A."/>
            <person name="Daub J."/>
            <person name="David R.G."/>
            <person name="Delcher A.L."/>
            <person name="Delehaunty K."/>
            <person name="Do C.B."/>
            <person name="Ebling H."/>
            <person name="Edwards K."/>
            <person name="Eickbush T."/>
            <person name="Evans J.D."/>
            <person name="Filipski A."/>
            <person name="Findeiss S."/>
            <person name="Freyhult E."/>
            <person name="Fulton L."/>
            <person name="Fulton R."/>
            <person name="Garcia A.C."/>
            <person name="Gardiner A."/>
            <person name="Garfield D.A."/>
            <person name="Garvin B.E."/>
            <person name="Gibson G."/>
            <person name="Gilbert D."/>
            <person name="Gnerre S."/>
            <person name="Godfrey J."/>
            <person name="Good R."/>
            <person name="Gotea V."/>
            <person name="Gravely B."/>
            <person name="Greenberg A.J."/>
            <person name="Griffiths-Jones S."/>
            <person name="Gross S."/>
            <person name="Guigo R."/>
            <person name="Gustafson E.A."/>
            <person name="Haerty W."/>
            <person name="Hahn M.W."/>
            <person name="Halligan D.L."/>
            <person name="Halpern A.L."/>
            <person name="Halter G.M."/>
            <person name="Han M.V."/>
            <person name="Heger A."/>
            <person name="Hillier L."/>
            <person name="Hinrichs A.S."/>
            <person name="Holmes I."/>
            <person name="Hoskins R.A."/>
            <person name="Hubisz M.J."/>
            <person name="Hultmark D."/>
            <person name="Huntley M.A."/>
            <person name="Jaffe D.B."/>
            <person name="Jagadeeshan S."/>
            <person name="Jeck W.R."/>
            <person name="Johnson J."/>
            <person name="Jones C.D."/>
            <person name="Jordan W.C."/>
            <person name="Karpen G.H."/>
            <person name="Kataoka E."/>
            <person name="Keightley P.D."/>
            <person name="Kheradpour P."/>
            <person name="Kirkness E.F."/>
            <person name="Koerich L.B."/>
            <person name="Kristiansen K."/>
            <person name="Kudrna D."/>
            <person name="Kulathinal R.J."/>
            <person name="Kumar S."/>
            <person name="Kwok R."/>
            <person name="Lander E."/>
            <person name="Langley C.H."/>
            <person name="Lapoint R."/>
            <person name="Lazzaro B.P."/>
            <person name="Lee S.J."/>
            <person name="Levesque L."/>
            <person name="Li R."/>
            <person name="Lin C.F."/>
            <person name="Lin M.F."/>
            <person name="Lindblad-Toh K."/>
            <person name="Llopart A."/>
            <person name="Long M."/>
            <person name="Low L."/>
            <person name="Lozovsky E."/>
            <person name="Lu J."/>
            <person name="Luo M."/>
            <person name="Machado C.A."/>
            <person name="Makalowski W."/>
            <person name="Marzo M."/>
            <person name="Matsuda M."/>
            <person name="Matzkin L."/>
            <person name="McAllister B."/>
            <person name="McBride C.S."/>
            <person name="McKernan B."/>
            <person name="McKernan K."/>
            <person name="Mendez-Lago M."/>
            <person name="Minx P."/>
            <person name="Mollenhauer M.U."/>
            <person name="Montooth K."/>
            <person name="Mount S.M."/>
            <person name="Mu X."/>
            <person name="Myers E."/>
            <person name="Negre B."/>
            <person name="Newfeld S."/>
            <person name="Nielsen R."/>
            <person name="Noor M.A."/>
            <person name="O'Grady P."/>
            <person name="Pachter L."/>
            <person name="Papaceit M."/>
            <person name="Parisi M.J."/>
            <person name="Parisi M."/>
            <person name="Parts L."/>
            <person name="Pedersen J.S."/>
            <person name="Pesole G."/>
            <person name="Phillippy A.M."/>
            <person name="Ponting C.P."/>
            <person name="Pop M."/>
            <person name="Porcelli D."/>
            <person name="Powell J.R."/>
            <person name="Prohaska S."/>
            <person name="Pruitt K."/>
            <person name="Puig M."/>
            <person name="Quesneville H."/>
            <person name="Ram K.R."/>
            <person name="Rand D."/>
            <person name="Rasmussen M.D."/>
            <person name="Reed L.K."/>
            <person name="Reenan R."/>
            <person name="Reily A."/>
            <person name="Remington K.A."/>
            <person name="Rieger T.T."/>
            <person name="Ritchie M.G."/>
            <person name="Robin C."/>
            <person name="Rogers Y.H."/>
            <person name="Rohde C."/>
            <person name="Rozas J."/>
            <person name="Rubenfield M.J."/>
            <person name="Ruiz A."/>
            <person name="Russo S."/>
            <person name="Salzberg S.L."/>
            <person name="Sanchez-Gracia A."/>
            <person name="Saranga D.J."/>
            <person name="Sato H."/>
            <person name="Schaeffer S.W."/>
            <person name="Schatz M.C."/>
            <person name="Schlenke T."/>
            <person name="Schwartz R."/>
            <person name="Segarra C."/>
            <person name="Singh R.S."/>
            <person name="Sirot L."/>
            <person name="Sirota M."/>
            <person name="Sisneros N.B."/>
            <person name="Smith C.D."/>
            <person name="Smith T.F."/>
            <person name="Spieth J."/>
            <person name="Stage D.E."/>
            <person name="Stark A."/>
            <person name="Stephan W."/>
            <person name="Strausberg R.L."/>
            <person name="Strempel S."/>
            <person name="Sturgill D."/>
            <person name="Sutton G."/>
            <person name="Sutton G.G."/>
            <person name="Tao W."/>
            <person name="Teichmann S."/>
            <person name="Tobari Y.N."/>
            <person name="Tomimura Y."/>
            <person name="Tsolas J.M."/>
            <person name="Valente V.L."/>
            <person name="Venter E."/>
            <person name="Venter J.C."/>
            <person name="Vicario S."/>
            <person name="Vieira F.G."/>
            <person name="Vilella A.J."/>
            <person name="Villasante A."/>
            <person name="Walenz B."/>
            <person name="Wang J."/>
            <person name="Wasserman M."/>
            <person name="Watts T."/>
            <person name="Wilson D."/>
            <person name="Wilson R.K."/>
            <person name="Wing R.A."/>
            <person name="Wolfner M.F."/>
            <person name="Wong A."/>
            <person name="Wong G.K."/>
            <person name="Wu C.I."/>
            <person name="Wu G."/>
            <person name="Yamamoto D."/>
            <person name="Yang H.P."/>
            <person name="Yang S.P."/>
            <person name="Yorke J.A."/>
            <person name="Yoshida K."/>
            <person name="Zdobnov E."/>
            <person name="Zhang P."/>
            <person name="Zhang Y."/>
            <person name="Zimin A.V."/>
            <person name="Baldwin J."/>
            <person name="Abdouelleil A."/>
            <person name="Abdulkadir J."/>
            <person name="Abebe A."/>
            <person name="Abera B."/>
            <person name="Abreu J."/>
            <person name="Acer S.C."/>
            <person name="Aftuck L."/>
            <person name="Alexander A."/>
            <person name="An P."/>
            <person name="Anderson E."/>
            <person name="Anderson S."/>
            <person name="Arachi H."/>
            <person name="Azer M."/>
            <person name="Bachantsang P."/>
            <person name="Barry A."/>
            <person name="Bayul T."/>
            <person name="Berlin A."/>
            <person name="Bessette D."/>
            <person name="Bloom T."/>
            <person name="Blye J."/>
            <person name="Boguslavskiy L."/>
            <person name="Bonnet C."/>
            <person name="Boukhgalter B."/>
            <person name="Bourzgui I."/>
            <person name="Brown A."/>
            <person name="Cahill P."/>
            <person name="Channer S."/>
            <person name="Cheshatsang Y."/>
            <person name="Chuda L."/>
            <person name="Citroen M."/>
            <person name="Collymore A."/>
            <person name="Cooke P."/>
            <person name="Costello M."/>
            <person name="D'Aco K."/>
            <person name="Daza R."/>
            <person name="De Haan G."/>
            <person name="DeGray S."/>
            <person name="DeMaso C."/>
            <person name="Dhargay N."/>
            <person name="Dooley K."/>
            <person name="Dooley E."/>
            <person name="Doricent M."/>
            <person name="Dorje P."/>
            <person name="Dorjee K."/>
            <person name="Dupes A."/>
            <person name="Elong R."/>
            <person name="Falk J."/>
            <person name="Farina A."/>
            <person name="Faro S."/>
            <person name="Ferguson D."/>
            <person name="Fisher S."/>
            <person name="Foley C.D."/>
            <person name="Franke A."/>
            <person name="Friedrich D."/>
            <person name="Gadbois L."/>
            <person name="Gearin G."/>
            <person name="Gearin C.R."/>
            <person name="Giannoukos G."/>
            <person name="Goode T."/>
            <person name="Graham J."/>
            <person name="Grandbois E."/>
            <person name="Grewal S."/>
            <person name="Gyaltsen K."/>
            <person name="Hafez N."/>
            <person name="Hagos B."/>
            <person name="Hall J."/>
            <person name="Henson C."/>
            <person name="Hollinger A."/>
            <person name="Honan T."/>
            <person name="Huard M.D."/>
            <person name="Hughes L."/>
            <person name="Hurhula B."/>
            <person name="Husby M.E."/>
            <person name="Kamat A."/>
            <person name="Kanga B."/>
            <person name="Kashin S."/>
            <person name="Khazanovich D."/>
            <person name="Kisner P."/>
            <person name="Lance K."/>
            <person name="Lara M."/>
            <person name="Lee W."/>
            <person name="Lennon N."/>
            <person name="Letendre F."/>
            <person name="LeVine R."/>
            <person name="Lipovsky A."/>
            <person name="Liu X."/>
            <person name="Liu J."/>
            <person name="Liu S."/>
            <person name="Lokyitsang T."/>
            <person name="Lokyitsang Y."/>
            <person name="Lubonja R."/>
            <person name="Lui A."/>
            <person name="MacDonald P."/>
            <person name="Magnisalis V."/>
            <person name="Maru K."/>
            <person name="Matthews C."/>
            <person name="McCusker W."/>
            <person name="McDonough S."/>
            <person name="Mehta T."/>
            <person name="Meldrim J."/>
            <person name="Meneus L."/>
            <person name="Mihai O."/>
            <person name="Mihalev A."/>
            <person name="Mihova T."/>
            <person name="Mittelman R."/>
            <person name="Mlenga V."/>
            <person name="Montmayeur A."/>
            <person name="Mulrain L."/>
            <person name="Navidi A."/>
            <person name="Naylor J."/>
            <person name="Negash T."/>
            <person name="Nguyen T."/>
            <person name="Nguyen N."/>
            <person name="Nicol R."/>
            <person name="Norbu C."/>
            <person name="Norbu N."/>
            <person name="Novod N."/>
            <person name="O'Neill B."/>
            <person name="Osman S."/>
            <person name="Markiewicz E."/>
            <person name="Oyono O.L."/>
            <person name="Patti C."/>
            <person name="Phunkhang P."/>
            <person name="Pierre F."/>
            <person name="Priest M."/>
            <person name="Raghuraman S."/>
            <person name="Rege F."/>
            <person name="Reyes R."/>
            <person name="Rise C."/>
            <person name="Rogov P."/>
            <person name="Ross K."/>
            <person name="Ryan E."/>
            <person name="Settipalli S."/>
            <person name="Shea T."/>
            <person name="Sherpa N."/>
            <person name="Shi L."/>
            <person name="Shih D."/>
            <person name="Sparrow T."/>
            <person name="Spaulding J."/>
            <person name="Stalker J."/>
            <person name="Stange-Thomann N."/>
            <person name="Stavropoulos S."/>
            <person name="Stone C."/>
            <person name="Strader C."/>
            <person name="Tesfaye S."/>
            <person name="Thomson T."/>
            <person name="Thoulutsang Y."/>
            <person name="Thoulutsang D."/>
            <person name="Topham K."/>
            <person name="Topping I."/>
            <person name="Tsamla T."/>
            <person name="Vassiliev H."/>
            <person name="Vo A."/>
            <person name="Wangchuk T."/>
            <person name="Wangdi T."/>
            <person name="Weiand M."/>
            <person name="Wilkinson J."/>
            <person name="Wilson A."/>
            <person name="Yadav S."/>
            <person name="Young G."/>
            <person name="Yu Q."/>
            <person name="Zembek L."/>
            <person name="Zhong D."/>
            <person name="Zimmer A."/>
            <person name="Zwirko Z."/>
            <person name="Jaffe D.B."/>
            <person name="Alvarez P."/>
            <person name="Brockman W."/>
            <person name="Butler J."/>
            <person name="Chin C."/>
            <person name="Gnerre S."/>
            <person name="Grabherr M."/>
            <person name="Kleber M."/>
            <person name="Mauceli E."/>
            <person name="MacCallum I."/>
        </authorList>
    </citation>
    <scope>NUCLEOTIDE SEQUENCE [LARGE SCALE GENOMIC DNA]</scope>
    <source>
        <strain evidence="3">Rob3c / Tucson 14021-0248.25</strain>
    </source>
</reference>
<evidence type="ECO:0000256" key="1">
    <source>
        <dbReference type="SAM" id="MobiDB-lite"/>
    </source>
</evidence>
<feature type="compositionally biased region" description="Polar residues" evidence="1">
    <location>
        <begin position="1"/>
        <end position="16"/>
    </location>
</feature>
<feature type="non-terminal residue" evidence="2">
    <location>
        <position position="1"/>
    </location>
</feature>
<organism evidence="3">
    <name type="scientific">Drosophila sechellia</name>
    <name type="common">Fruit fly</name>
    <dbReference type="NCBI Taxonomy" id="7238"/>
    <lineage>
        <taxon>Eukaryota</taxon>
        <taxon>Metazoa</taxon>
        <taxon>Ecdysozoa</taxon>
        <taxon>Arthropoda</taxon>
        <taxon>Hexapoda</taxon>
        <taxon>Insecta</taxon>
        <taxon>Pterygota</taxon>
        <taxon>Neoptera</taxon>
        <taxon>Endopterygota</taxon>
        <taxon>Diptera</taxon>
        <taxon>Brachycera</taxon>
        <taxon>Muscomorpha</taxon>
        <taxon>Ephydroidea</taxon>
        <taxon>Drosophilidae</taxon>
        <taxon>Drosophila</taxon>
        <taxon>Sophophora</taxon>
    </lineage>
</organism>
<name>B4IQS0_DROSE</name>
<evidence type="ECO:0000313" key="2">
    <source>
        <dbReference type="EMBL" id="EDW45321.1"/>
    </source>
</evidence>
<accession>B4IQS0</accession>
<evidence type="ECO:0000313" key="3">
    <source>
        <dbReference type="Proteomes" id="UP000001292"/>
    </source>
</evidence>
<dbReference type="AlphaFoldDB" id="B4IQS0"/>
<proteinExistence type="predicted"/>
<keyword evidence="3" id="KW-1185">Reference proteome</keyword>